<name>A0A7H8R7A6_TALRU</name>
<dbReference type="EMBL" id="CP055902">
    <property type="protein sequence ID" value="QKX62086.1"/>
    <property type="molecule type" value="Genomic_DNA"/>
</dbReference>
<evidence type="ECO:0000313" key="1">
    <source>
        <dbReference type="EMBL" id="QKX62086.1"/>
    </source>
</evidence>
<dbReference type="AlphaFoldDB" id="A0A7H8R7A6"/>
<proteinExistence type="predicted"/>
<dbReference type="GeneID" id="55996726"/>
<dbReference type="KEGG" id="trg:TRUGW13939_09242"/>
<sequence>MSSCFPVWQIYSTVPSVLLVIDRFGATIRVLHLLPENSTVIERFSSTSSTITFRYGKVREQTREQIGTVTLDVGDGETAESFLDDVATRIPACLRAKAALGVPDRTPALNNAPSNAYTANAY</sequence>
<gene>
    <name evidence="1" type="ORF">TRUGW13939_09242</name>
</gene>
<reference evidence="2" key="1">
    <citation type="submission" date="2020-06" db="EMBL/GenBank/DDBJ databases">
        <title>A chromosome-scale genome assembly of Talaromyces rugulosus W13939.</title>
        <authorList>
            <person name="Wang B."/>
            <person name="Guo L."/>
            <person name="Ye K."/>
            <person name="Wang L."/>
        </authorList>
    </citation>
    <scope>NUCLEOTIDE SEQUENCE [LARGE SCALE GENOMIC DNA]</scope>
    <source>
        <strain evidence="2">W13939</strain>
    </source>
</reference>
<dbReference type="OrthoDB" id="4168609at2759"/>
<keyword evidence="2" id="KW-1185">Reference proteome</keyword>
<dbReference type="RefSeq" id="XP_035348260.1">
    <property type="nucleotide sequence ID" value="XM_035492367.1"/>
</dbReference>
<organism evidence="1 2">
    <name type="scientific">Talaromyces rugulosus</name>
    <name type="common">Penicillium rugulosum</name>
    <dbReference type="NCBI Taxonomy" id="121627"/>
    <lineage>
        <taxon>Eukaryota</taxon>
        <taxon>Fungi</taxon>
        <taxon>Dikarya</taxon>
        <taxon>Ascomycota</taxon>
        <taxon>Pezizomycotina</taxon>
        <taxon>Eurotiomycetes</taxon>
        <taxon>Eurotiomycetidae</taxon>
        <taxon>Eurotiales</taxon>
        <taxon>Trichocomaceae</taxon>
        <taxon>Talaromyces</taxon>
        <taxon>Talaromyces sect. Islandici</taxon>
    </lineage>
</organism>
<dbReference type="Proteomes" id="UP000509510">
    <property type="component" value="Chromosome V"/>
</dbReference>
<accession>A0A7H8R7A6</accession>
<protein>
    <submittedName>
        <fullName evidence="1">Uncharacterized protein</fullName>
    </submittedName>
</protein>
<evidence type="ECO:0000313" key="2">
    <source>
        <dbReference type="Proteomes" id="UP000509510"/>
    </source>
</evidence>